<keyword evidence="2" id="KW-0677">Repeat</keyword>
<feature type="repeat" description="RCC1" evidence="3">
    <location>
        <begin position="249"/>
        <end position="304"/>
    </location>
</feature>
<protein>
    <recommendedName>
        <fullName evidence="4">RCC1-like domain-containing protein</fullName>
    </recommendedName>
</protein>
<dbReference type="SUPFAM" id="SSF50985">
    <property type="entry name" value="RCC1/BLIP-II"/>
    <property type="match status" value="1"/>
</dbReference>
<feature type="repeat" description="RCC1" evidence="3">
    <location>
        <begin position="356"/>
        <end position="408"/>
    </location>
</feature>
<dbReference type="PANTHER" id="PTHR45982">
    <property type="entry name" value="REGULATOR OF CHROMOSOME CONDENSATION"/>
    <property type="match status" value="1"/>
</dbReference>
<organism evidence="5 6">
    <name type="scientific">Batillaria attramentaria</name>
    <dbReference type="NCBI Taxonomy" id="370345"/>
    <lineage>
        <taxon>Eukaryota</taxon>
        <taxon>Metazoa</taxon>
        <taxon>Spiralia</taxon>
        <taxon>Lophotrochozoa</taxon>
        <taxon>Mollusca</taxon>
        <taxon>Gastropoda</taxon>
        <taxon>Caenogastropoda</taxon>
        <taxon>Sorbeoconcha</taxon>
        <taxon>Cerithioidea</taxon>
        <taxon>Batillariidae</taxon>
        <taxon>Batillaria</taxon>
    </lineage>
</organism>
<proteinExistence type="predicted"/>
<feature type="repeat" description="RCC1" evidence="3">
    <location>
        <begin position="36"/>
        <end position="86"/>
    </location>
</feature>
<dbReference type="PANTHER" id="PTHR45982:SF1">
    <property type="entry name" value="REGULATOR OF CHROMOSOME CONDENSATION"/>
    <property type="match status" value="1"/>
</dbReference>
<dbReference type="Proteomes" id="UP001519460">
    <property type="component" value="Unassembled WGS sequence"/>
</dbReference>
<feature type="repeat" description="RCC1" evidence="3">
    <location>
        <begin position="194"/>
        <end position="248"/>
    </location>
</feature>
<evidence type="ECO:0000313" key="6">
    <source>
        <dbReference type="Proteomes" id="UP001519460"/>
    </source>
</evidence>
<sequence length="477" mass="51088">MATAPQPSPTFSEAIDSSTLLSWVILRTFSQLMSLSAVLCVGANSHGQLGQAHTQDQLVPQNATLTTTVLLQLTGGGGHSIALTRDGSLHTCGSNSCGQLGTGGKDDVHVFSLVQFPTPVSVREVTAGWDFSLAVTENGALYSWGNNTFYQLGRQTSDKISPHPGLVQTELTTGVRMVAVAAGLRHALALSEDGSVYGWGQNKRGQVGLAASRDGKQEAKIPRPDLPVGVRPVQIAAGANHSGFLTDSGSVYMWGCNRFGQTSQDPSQTTQLTDPCCIPASVFSGVQVRHIACGWTHNLAVSALDQVYSWGRADYGQLGRSCDQSCDPTPKVVERLGKVHAVACGSEHNLAVTDDGNLYSWGWNEHGMCGTGNESNVPLPVQVSVQAEHYKSVYIGPGSCGDLESVEKCFFEVSPQLLAVRMVRGIRCGHTLEVFTPSFFEWSAEKVLPEQVEIHWNMGKRKSTQFSGEKSKAHATE</sequence>
<dbReference type="EMBL" id="JACVVK020000114">
    <property type="protein sequence ID" value="KAK7491466.1"/>
    <property type="molecule type" value="Genomic_DNA"/>
</dbReference>
<accession>A0ABD0KWR0</accession>
<feature type="repeat" description="RCC1" evidence="3">
    <location>
        <begin position="305"/>
        <end position="355"/>
    </location>
</feature>
<evidence type="ECO:0000259" key="4">
    <source>
        <dbReference type="Pfam" id="PF25390"/>
    </source>
</evidence>
<dbReference type="InterPro" id="IPR051553">
    <property type="entry name" value="Ran_GTPase-activating"/>
</dbReference>
<dbReference type="Gene3D" id="2.130.10.30">
    <property type="entry name" value="Regulator of chromosome condensation 1/beta-lactamase-inhibitor protein II"/>
    <property type="match status" value="2"/>
</dbReference>
<name>A0ABD0KWR0_9CAEN</name>
<feature type="repeat" description="RCC1" evidence="3">
    <location>
        <begin position="87"/>
        <end position="138"/>
    </location>
</feature>
<feature type="domain" description="RCC1-like" evidence="4">
    <location>
        <begin position="38"/>
        <end position="396"/>
    </location>
</feature>
<dbReference type="PRINTS" id="PR00633">
    <property type="entry name" value="RCCNDNSATION"/>
</dbReference>
<dbReference type="Pfam" id="PF25390">
    <property type="entry name" value="WD40_RLD"/>
    <property type="match status" value="1"/>
</dbReference>
<comment type="caution">
    <text evidence="5">The sequence shown here is derived from an EMBL/GenBank/DDBJ whole genome shotgun (WGS) entry which is preliminary data.</text>
</comment>
<keyword evidence="6" id="KW-1185">Reference proteome</keyword>
<dbReference type="PROSITE" id="PS00626">
    <property type="entry name" value="RCC1_2"/>
    <property type="match status" value="2"/>
</dbReference>
<dbReference type="InterPro" id="IPR000408">
    <property type="entry name" value="Reg_chr_condens"/>
</dbReference>
<gene>
    <name evidence="5" type="ORF">BaRGS_00017295</name>
</gene>
<evidence type="ECO:0000256" key="1">
    <source>
        <dbReference type="ARBA" id="ARBA00022658"/>
    </source>
</evidence>
<feature type="repeat" description="RCC1" evidence="3">
    <location>
        <begin position="139"/>
        <end position="193"/>
    </location>
</feature>
<dbReference type="PROSITE" id="PS50012">
    <property type="entry name" value="RCC1_3"/>
    <property type="match status" value="7"/>
</dbReference>
<evidence type="ECO:0000256" key="2">
    <source>
        <dbReference type="ARBA" id="ARBA00022737"/>
    </source>
</evidence>
<dbReference type="AlphaFoldDB" id="A0ABD0KWR0"/>
<keyword evidence="1" id="KW-0344">Guanine-nucleotide releasing factor</keyword>
<evidence type="ECO:0000256" key="3">
    <source>
        <dbReference type="PROSITE-ProRule" id="PRU00235"/>
    </source>
</evidence>
<reference evidence="5 6" key="1">
    <citation type="journal article" date="2023" name="Sci. Data">
        <title>Genome assembly of the Korean intertidal mud-creeper Batillaria attramentaria.</title>
        <authorList>
            <person name="Patra A.K."/>
            <person name="Ho P.T."/>
            <person name="Jun S."/>
            <person name="Lee S.J."/>
            <person name="Kim Y."/>
            <person name="Won Y.J."/>
        </authorList>
    </citation>
    <scope>NUCLEOTIDE SEQUENCE [LARGE SCALE GENOMIC DNA]</scope>
    <source>
        <strain evidence="5">Wonlab-2016</strain>
    </source>
</reference>
<dbReference type="InterPro" id="IPR058923">
    <property type="entry name" value="RCC1-like_dom"/>
</dbReference>
<evidence type="ECO:0000313" key="5">
    <source>
        <dbReference type="EMBL" id="KAK7491466.1"/>
    </source>
</evidence>
<dbReference type="InterPro" id="IPR009091">
    <property type="entry name" value="RCC1/BLIP-II"/>
</dbReference>